<reference evidence="2" key="1">
    <citation type="submission" date="2021-03" db="EMBL/GenBank/DDBJ databases">
        <title>Roseibium sp. CAU 1637 isolated from Incheon.</title>
        <authorList>
            <person name="Kim W."/>
        </authorList>
    </citation>
    <scope>NUCLEOTIDE SEQUENCE</scope>
    <source>
        <strain evidence="2">CAU 1637</strain>
    </source>
</reference>
<keyword evidence="2" id="KW-0808">Transferase</keyword>
<name>A0A939EPT2_9HYPH</name>
<sequence length="377" mass="41922">MIRIAHIGGWGRNFGDFALQAGQMSILRESAPDDLDFLPIHCQRTRFHPDLIDLINETCDLFLLGGGGMIFHRPEDSSLSGWQFNISLEDLKRIRIPLAVYAIGYNPFHFDSLKLLPQAMGHLRAVQEKAALFSVRNQGSRKALMEGGLDGDRIDVIPDPGLYVPPHAFTLPGKPRAGPKIGLNWAGDRPHFRFAEPWEKSRGNLISAICAAFERVAAQHPDLQVYFLPHLEDRIDSDVWPQFQERLGDRILNLEDAASQIYPPSLAQVGFLADCYRQMDLTIGMRGHANIVPYGMNTPILGLGSHDKVGFFLKEVGLEKAWLSTQQSADAGGGEAIADRIFETLANKASLKAEMATGLAECREISLAFHRRLFDVL</sequence>
<gene>
    <name evidence="2" type="ORF">J0X15_12755</name>
</gene>
<feature type="domain" description="Polysaccharide pyruvyl transferase" evidence="1">
    <location>
        <begin position="45"/>
        <end position="306"/>
    </location>
</feature>
<keyword evidence="3" id="KW-1185">Reference proteome</keyword>
<proteinExistence type="predicted"/>
<dbReference type="SUPFAM" id="SSF53756">
    <property type="entry name" value="UDP-Glycosyltransferase/glycogen phosphorylase"/>
    <property type="match status" value="1"/>
</dbReference>
<protein>
    <submittedName>
        <fullName evidence="2">Polysaccharide pyruvyl transferase family protein</fullName>
    </submittedName>
</protein>
<dbReference type="AlphaFoldDB" id="A0A939EPT2"/>
<dbReference type="RefSeq" id="WP_206941293.1">
    <property type="nucleotide sequence ID" value="NZ_JAFLNF010000005.1"/>
</dbReference>
<evidence type="ECO:0000259" key="1">
    <source>
        <dbReference type="Pfam" id="PF04230"/>
    </source>
</evidence>
<organism evidence="2 3">
    <name type="scientific">Roseibium limicola</name>
    <dbReference type="NCBI Taxonomy" id="2816037"/>
    <lineage>
        <taxon>Bacteria</taxon>
        <taxon>Pseudomonadati</taxon>
        <taxon>Pseudomonadota</taxon>
        <taxon>Alphaproteobacteria</taxon>
        <taxon>Hyphomicrobiales</taxon>
        <taxon>Stappiaceae</taxon>
        <taxon>Roseibium</taxon>
    </lineage>
</organism>
<dbReference type="PANTHER" id="PTHR36836:SF1">
    <property type="entry name" value="COLANIC ACID BIOSYNTHESIS PROTEIN WCAK"/>
    <property type="match status" value="1"/>
</dbReference>
<accession>A0A939EPT2</accession>
<dbReference type="EMBL" id="JAFLNF010000005">
    <property type="protein sequence ID" value="MBO0346095.1"/>
    <property type="molecule type" value="Genomic_DNA"/>
</dbReference>
<comment type="caution">
    <text evidence="2">The sequence shown here is derived from an EMBL/GenBank/DDBJ whole genome shotgun (WGS) entry which is preliminary data.</text>
</comment>
<evidence type="ECO:0000313" key="3">
    <source>
        <dbReference type="Proteomes" id="UP000664779"/>
    </source>
</evidence>
<dbReference type="InterPro" id="IPR007345">
    <property type="entry name" value="Polysacch_pyruvyl_Trfase"/>
</dbReference>
<dbReference type="Proteomes" id="UP000664779">
    <property type="component" value="Unassembled WGS sequence"/>
</dbReference>
<dbReference type="PANTHER" id="PTHR36836">
    <property type="entry name" value="COLANIC ACID BIOSYNTHESIS PROTEIN WCAK"/>
    <property type="match status" value="1"/>
</dbReference>
<dbReference type="GO" id="GO:0016740">
    <property type="term" value="F:transferase activity"/>
    <property type="evidence" value="ECO:0007669"/>
    <property type="project" value="UniProtKB-KW"/>
</dbReference>
<evidence type="ECO:0000313" key="2">
    <source>
        <dbReference type="EMBL" id="MBO0346095.1"/>
    </source>
</evidence>
<dbReference type="Pfam" id="PF04230">
    <property type="entry name" value="PS_pyruv_trans"/>
    <property type="match status" value="1"/>
</dbReference>